<gene>
    <name evidence="1" type="ORF">GCK32_002386</name>
</gene>
<dbReference type="AlphaFoldDB" id="A0AAN8FK95"/>
<keyword evidence="2" id="KW-1185">Reference proteome</keyword>
<dbReference type="EMBL" id="WIXE01016841">
    <property type="protein sequence ID" value="KAK5972238.1"/>
    <property type="molecule type" value="Genomic_DNA"/>
</dbReference>
<name>A0AAN8FK95_TRICO</name>
<evidence type="ECO:0000313" key="1">
    <source>
        <dbReference type="EMBL" id="KAK5972238.1"/>
    </source>
</evidence>
<comment type="caution">
    <text evidence="1">The sequence shown here is derived from an EMBL/GenBank/DDBJ whole genome shotgun (WGS) entry which is preliminary data.</text>
</comment>
<organism evidence="1 2">
    <name type="scientific">Trichostrongylus colubriformis</name>
    <name type="common">Black scour worm</name>
    <dbReference type="NCBI Taxonomy" id="6319"/>
    <lineage>
        <taxon>Eukaryota</taxon>
        <taxon>Metazoa</taxon>
        <taxon>Ecdysozoa</taxon>
        <taxon>Nematoda</taxon>
        <taxon>Chromadorea</taxon>
        <taxon>Rhabditida</taxon>
        <taxon>Rhabditina</taxon>
        <taxon>Rhabditomorpha</taxon>
        <taxon>Strongyloidea</taxon>
        <taxon>Trichostrongylidae</taxon>
        <taxon>Trichostrongylus</taxon>
    </lineage>
</organism>
<proteinExistence type="predicted"/>
<evidence type="ECO:0000313" key="2">
    <source>
        <dbReference type="Proteomes" id="UP001331761"/>
    </source>
</evidence>
<accession>A0AAN8FK95</accession>
<sequence length="180" mass="20146">MENGMNIALEEKARVDSLIRKCFPDVDDFEQSVSYTLAVQPNRKSFWSRIVRVFLHWNNEKLSSRYPKSIFVKIPHVSENVGNSDKSGVDNSAADAETLLILTKFEILWYERFGADTIPYFPMPKFYAAETVTESGTGIIAMEDLSERVKAMDLIPGGKANGCSGWIPLPLHVEKGSVLG</sequence>
<dbReference type="Proteomes" id="UP001331761">
    <property type="component" value="Unassembled WGS sequence"/>
</dbReference>
<reference evidence="1 2" key="1">
    <citation type="submission" date="2019-10" db="EMBL/GenBank/DDBJ databases">
        <title>Assembly and Annotation for the nematode Trichostrongylus colubriformis.</title>
        <authorList>
            <person name="Martin J."/>
        </authorList>
    </citation>
    <scope>NUCLEOTIDE SEQUENCE [LARGE SCALE GENOMIC DNA]</scope>
    <source>
        <strain evidence="1">G859</strain>
        <tissue evidence="1">Whole worm</tissue>
    </source>
</reference>
<protein>
    <submittedName>
        <fullName evidence="1">Uncharacterized protein</fullName>
    </submittedName>
</protein>